<evidence type="ECO:0000256" key="1">
    <source>
        <dbReference type="SAM" id="MobiDB-lite"/>
    </source>
</evidence>
<dbReference type="AlphaFoldDB" id="A0A820I4P4"/>
<dbReference type="GO" id="GO:0009982">
    <property type="term" value="F:pseudouridine synthase activity"/>
    <property type="evidence" value="ECO:0007669"/>
    <property type="project" value="InterPro"/>
</dbReference>
<dbReference type="Gene3D" id="3.30.70.660">
    <property type="entry name" value="Pseudouridine synthase I, catalytic domain, C-terminal subdomain"/>
    <property type="match status" value="1"/>
</dbReference>
<name>A0A820I4P4_9BILA</name>
<dbReference type="GO" id="GO:0001522">
    <property type="term" value="P:pseudouridine synthesis"/>
    <property type="evidence" value="ECO:0007669"/>
    <property type="project" value="InterPro"/>
</dbReference>
<dbReference type="Proteomes" id="UP000663844">
    <property type="component" value="Unassembled WGS sequence"/>
</dbReference>
<feature type="non-terminal residue" evidence="3">
    <location>
        <position position="1"/>
    </location>
</feature>
<protein>
    <recommendedName>
        <fullName evidence="2">Pseudouridine synthase I TruA alpha/beta domain-containing protein</fullName>
    </recommendedName>
</protein>
<gene>
    <name evidence="3" type="ORF">OXD698_LOCUS46122</name>
</gene>
<dbReference type="InterPro" id="IPR020095">
    <property type="entry name" value="PsdUridine_synth_TruA_C"/>
</dbReference>
<sequence>LERRCPVKTMRLSLSEGERLVPLLESSPLHSSMKVYNLVFEAESFLYKLIRRITATLVHIAKGQMTVQDVLNRFDCPPDYYDSQLPTTLKPNGLFLSEVKYNEQDFLNPPLFKRDDPTVDDLDIVTMGMQEEEDDDDINDQQLNSKMMVSR</sequence>
<dbReference type="EMBL" id="CAJOAZ010016135">
    <property type="protein sequence ID" value="CAF4301512.1"/>
    <property type="molecule type" value="Genomic_DNA"/>
</dbReference>
<dbReference type="Pfam" id="PF01416">
    <property type="entry name" value="PseudoU_synth_1"/>
    <property type="match status" value="1"/>
</dbReference>
<dbReference type="SUPFAM" id="SSF55120">
    <property type="entry name" value="Pseudouridine synthase"/>
    <property type="match status" value="1"/>
</dbReference>
<feature type="compositionally biased region" description="Acidic residues" evidence="1">
    <location>
        <begin position="130"/>
        <end position="139"/>
    </location>
</feature>
<organism evidence="3 4">
    <name type="scientific">Adineta steineri</name>
    <dbReference type="NCBI Taxonomy" id="433720"/>
    <lineage>
        <taxon>Eukaryota</taxon>
        <taxon>Metazoa</taxon>
        <taxon>Spiralia</taxon>
        <taxon>Gnathifera</taxon>
        <taxon>Rotifera</taxon>
        <taxon>Eurotatoria</taxon>
        <taxon>Bdelloidea</taxon>
        <taxon>Adinetida</taxon>
        <taxon>Adinetidae</taxon>
        <taxon>Adineta</taxon>
    </lineage>
</organism>
<dbReference type="InterPro" id="IPR020097">
    <property type="entry name" value="PsdUridine_synth_TruA_a/b_dom"/>
</dbReference>
<evidence type="ECO:0000259" key="2">
    <source>
        <dbReference type="Pfam" id="PF01416"/>
    </source>
</evidence>
<evidence type="ECO:0000313" key="3">
    <source>
        <dbReference type="EMBL" id="CAF4301512.1"/>
    </source>
</evidence>
<feature type="region of interest" description="Disordered" evidence="1">
    <location>
        <begin position="129"/>
        <end position="151"/>
    </location>
</feature>
<dbReference type="GO" id="GO:0003723">
    <property type="term" value="F:RNA binding"/>
    <property type="evidence" value="ECO:0007669"/>
    <property type="project" value="InterPro"/>
</dbReference>
<accession>A0A820I4P4</accession>
<evidence type="ECO:0000313" key="4">
    <source>
        <dbReference type="Proteomes" id="UP000663844"/>
    </source>
</evidence>
<proteinExistence type="predicted"/>
<feature type="domain" description="Pseudouridine synthase I TruA alpha/beta" evidence="2">
    <location>
        <begin position="34"/>
        <end position="102"/>
    </location>
</feature>
<reference evidence="3" key="1">
    <citation type="submission" date="2021-02" db="EMBL/GenBank/DDBJ databases">
        <authorList>
            <person name="Nowell W R."/>
        </authorList>
    </citation>
    <scope>NUCLEOTIDE SEQUENCE</scope>
</reference>
<comment type="caution">
    <text evidence="3">The sequence shown here is derived from an EMBL/GenBank/DDBJ whole genome shotgun (WGS) entry which is preliminary data.</text>
</comment>
<dbReference type="InterPro" id="IPR020103">
    <property type="entry name" value="PsdUridine_synth_cat_dom_sf"/>
</dbReference>